<evidence type="ECO:0000259" key="2">
    <source>
        <dbReference type="Pfam" id="PF13556"/>
    </source>
</evidence>
<dbReference type="InterPro" id="IPR051448">
    <property type="entry name" value="CdaR-like_regulators"/>
</dbReference>
<dbReference type="Gene3D" id="1.10.10.2840">
    <property type="entry name" value="PucR C-terminal helix-turn-helix domain"/>
    <property type="match status" value="1"/>
</dbReference>
<gene>
    <name evidence="4" type="ORF">H9968_12120</name>
</gene>
<evidence type="ECO:0000313" key="5">
    <source>
        <dbReference type="Proteomes" id="UP000824049"/>
    </source>
</evidence>
<organism evidence="4 5">
    <name type="scientific">Candidatus Anaerobutyricum stercoris</name>
    <dbReference type="NCBI Taxonomy" id="2838457"/>
    <lineage>
        <taxon>Bacteria</taxon>
        <taxon>Bacillati</taxon>
        <taxon>Bacillota</taxon>
        <taxon>Clostridia</taxon>
        <taxon>Lachnospirales</taxon>
        <taxon>Lachnospiraceae</taxon>
        <taxon>Anaerobutyricum</taxon>
    </lineage>
</organism>
<evidence type="ECO:0000259" key="3">
    <source>
        <dbReference type="Pfam" id="PF17853"/>
    </source>
</evidence>
<dbReference type="Pfam" id="PF13556">
    <property type="entry name" value="HTH_30"/>
    <property type="match status" value="1"/>
</dbReference>
<comment type="caution">
    <text evidence="4">The sequence shown here is derived from an EMBL/GenBank/DDBJ whole genome shotgun (WGS) entry which is preliminary data.</text>
</comment>
<accession>A0A9D2J845</accession>
<proteinExistence type="inferred from homology"/>
<dbReference type="InterPro" id="IPR042070">
    <property type="entry name" value="PucR_C-HTH_sf"/>
</dbReference>
<dbReference type="Pfam" id="PF17853">
    <property type="entry name" value="GGDEF_2"/>
    <property type="match status" value="1"/>
</dbReference>
<dbReference type="SUPFAM" id="SSF46689">
    <property type="entry name" value="Homeodomain-like"/>
    <property type="match status" value="1"/>
</dbReference>
<sequence>MGNAEQKNVKRKLDELKRITGLSFHMDLPDTEGLSDSESEEAASYVLHQLDALISSYKETNSKEAIYKRWITGDIETHELIHTAKRFHVPLSARRAVFLVETKETMDSSVMTILKHAFPDTVHIWFVPMSSCQMAIVYTFTEEPTEDELHSTAYLVMDLLNTEALVRVKVSYSAVTEHLNQLPDAYQEAGLALNVGKIFYPGQYVYPYNKLGIGRLIYGLSRERCSAYLKEVLGTDSPDFFQPETVHVINCFLDNNLNIAETTRRLHMHRNTLIYRLEQIQKETGLDIRQFHDAMTLKTVLFVINYMKNL</sequence>
<dbReference type="InterPro" id="IPR025736">
    <property type="entry name" value="PucR_C-HTH_dom"/>
</dbReference>
<dbReference type="PANTHER" id="PTHR33744">
    <property type="entry name" value="CARBOHYDRATE DIACID REGULATOR"/>
    <property type="match status" value="1"/>
</dbReference>
<protein>
    <submittedName>
        <fullName evidence="4">Helix-turn-helix domain-containing protein</fullName>
    </submittedName>
</protein>
<name>A0A9D2J845_9FIRM</name>
<reference evidence="4" key="1">
    <citation type="journal article" date="2021" name="PeerJ">
        <title>Extensive microbial diversity within the chicken gut microbiome revealed by metagenomics and culture.</title>
        <authorList>
            <person name="Gilroy R."/>
            <person name="Ravi A."/>
            <person name="Getino M."/>
            <person name="Pursley I."/>
            <person name="Horton D.L."/>
            <person name="Alikhan N.F."/>
            <person name="Baker D."/>
            <person name="Gharbi K."/>
            <person name="Hall N."/>
            <person name="Watson M."/>
            <person name="Adriaenssens E.M."/>
            <person name="Foster-Nyarko E."/>
            <person name="Jarju S."/>
            <person name="Secka A."/>
            <person name="Antonio M."/>
            <person name="Oren A."/>
            <person name="Chaudhuri R.R."/>
            <person name="La Ragione R."/>
            <person name="Hildebrand F."/>
            <person name="Pallen M.J."/>
        </authorList>
    </citation>
    <scope>NUCLEOTIDE SEQUENCE</scope>
    <source>
        <strain evidence="4">CHK179-28034</strain>
    </source>
</reference>
<dbReference type="InterPro" id="IPR009057">
    <property type="entry name" value="Homeodomain-like_sf"/>
</dbReference>
<evidence type="ECO:0000313" key="4">
    <source>
        <dbReference type="EMBL" id="HIZ40640.1"/>
    </source>
</evidence>
<dbReference type="EMBL" id="DXBR01000110">
    <property type="protein sequence ID" value="HIZ40640.1"/>
    <property type="molecule type" value="Genomic_DNA"/>
</dbReference>
<feature type="domain" description="PucR C-terminal helix-turn-helix" evidence="2">
    <location>
        <begin position="246"/>
        <end position="299"/>
    </location>
</feature>
<dbReference type="InterPro" id="IPR041522">
    <property type="entry name" value="CdaR_GGDEF"/>
</dbReference>
<dbReference type="AlphaFoldDB" id="A0A9D2J845"/>
<evidence type="ECO:0000256" key="1">
    <source>
        <dbReference type="ARBA" id="ARBA00006754"/>
    </source>
</evidence>
<comment type="similarity">
    <text evidence="1">Belongs to the CdaR family.</text>
</comment>
<feature type="domain" description="CdaR GGDEF-like" evidence="3">
    <location>
        <begin position="73"/>
        <end position="195"/>
    </location>
</feature>
<reference evidence="4" key="2">
    <citation type="submission" date="2021-04" db="EMBL/GenBank/DDBJ databases">
        <authorList>
            <person name="Gilroy R."/>
        </authorList>
    </citation>
    <scope>NUCLEOTIDE SEQUENCE</scope>
    <source>
        <strain evidence="4">CHK179-28034</strain>
    </source>
</reference>
<dbReference type="Proteomes" id="UP000824049">
    <property type="component" value="Unassembled WGS sequence"/>
</dbReference>